<reference evidence="7 8" key="1">
    <citation type="submission" date="2017-06" db="EMBL/GenBank/DDBJ databases">
        <title>Comparative genomic analysis of Ambrosia Fusariam Clade fungi.</title>
        <authorList>
            <person name="Stajich J.E."/>
            <person name="Carrillo J."/>
            <person name="Kijimoto T."/>
            <person name="Eskalen A."/>
            <person name="O'Donnell K."/>
            <person name="Kasson M."/>
        </authorList>
    </citation>
    <scope>NUCLEOTIDE SEQUENCE [LARGE SCALE GENOMIC DNA]</scope>
    <source>
        <strain evidence="7">UCR3666</strain>
    </source>
</reference>
<keyword evidence="4" id="KW-0378">Hydrolase</keyword>
<keyword evidence="8" id="KW-1185">Reference proteome</keyword>
<keyword evidence="6" id="KW-0732">Signal</keyword>
<dbReference type="AlphaFoldDB" id="A0A3M2SAF9"/>
<evidence type="ECO:0000256" key="2">
    <source>
        <dbReference type="ARBA" id="ARBA00022645"/>
    </source>
</evidence>
<gene>
    <name evidence="7" type="ORF">CDV36_005789</name>
</gene>
<dbReference type="EMBL" id="NKUJ01000083">
    <property type="protein sequence ID" value="RMJ14531.1"/>
    <property type="molecule type" value="Genomic_DNA"/>
</dbReference>
<evidence type="ECO:0000256" key="4">
    <source>
        <dbReference type="ARBA" id="ARBA00022801"/>
    </source>
</evidence>
<evidence type="ECO:0000256" key="3">
    <source>
        <dbReference type="ARBA" id="ARBA00022670"/>
    </source>
</evidence>
<dbReference type="Proteomes" id="UP000277212">
    <property type="component" value="Unassembled WGS sequence"/>
</dbReference>
<organism evidence="7 8">
    <name type="scientific">Fusarium kuroshium</name>
    <dbReference type="NCBI Taxonomy" id="2010991"/>
    <lineage>
        <taxon>Eukaryota</taxon>
        <taxon>Fungi</taxon>
        <taxon>Dikarya</taxon>
        <taxon>Ascomycota</taxon>
        <taxon>Pezizomycotina</taxon>
        <taxon>Sordariomycetes</taxon>
        <taxon>Hypocreomycetidae</taxon>
        <taxon>Hypocreales</taxon>
        <taxon>Nectriaceae</taxon>
        <taxon>Fusarium</taxon>
        <taxon>Fusarium solani species complex</taxon>
    </lineage>
</organism>
<dbReference type="OrthoDB" id="443318at2759"/>
<feature type="chain" id="PRO_5018332521" description="Carboxypeptidase D" evidence="6">
    <location>
        <begin position="17"/>
        <end position="509"/>
    </location>
</feature>
<evidence type="ECO:0000313" key="8">
    <source>
        <dbReference type="Proteomes" id="UP000277212"/>
    </source>
</evidence>
<accession>A0A3M2SAF9</accession>
<dbReference type="PRINTS" id="PR00724">
    <property type="entry name" value="CRBOXYPTASEC"/>
</dbReference>
<dbReference type="Pfam" id="PF00450">
    <property type="entry name" value="Peptidase_S10"/>
    <property type="match status" value="2"/>
</dbReference>
<dbReference type="PANTHER" id="PTHR11802:SF453">
    <property type="entry name" value="S1, PUTATIVE-RELATED"/>
    <property type="match status" value="1"/>
</dbReference>
<sequence length="509" mass="57156">MRFSTVLLGFVASVNALSGVTPDSFQFRTKQPSTIKVFNHAATDSKLEYVSNSGICETTPGVDQHSGYLSVGKNHSMWFWFFEARNDPSNAPLVLWLNGGPGCSSMIGLFQEHGPCHFVDNQTEPSLNPHSWNEYANMLYIDQPIGTGFSVGDLDVNSTITAAPYIWKFMQAFLDRFPKYQSREFGLFSQSYGGHYGPEFADYFLKQNDAIDAGTVEGHKLDMVALGINNGWIDPKMQFKSYATYAHRNKYKQILNDELIGRFLDAYDDYCLPAYENCTKAEGQDEGCARADYVCNEQMYVNLNIASRVDFNVYDVRVGRDVVDPPETFIEYIMREDVMEAIGARTRFAECSDEVYANMETTGDGELCLVVMFCVDTDDIGARSFLGPLADVVKRGINTLIWAGDTGMSQLVLHLVNTTDRILHTDWICNWEGNLWAADALEWPGQAKFAATTLRNYTVNGKVHGRYKVVDNLAFLKVFEAGHSVPYYQPETALQVFKQVMQKGALKST</sequence>
<evidence type="ECO:0000256" key="6">
    <source>
        <dbReference type="SAM" id="SignalP"/>
    </source>
</evidence>
<evidence type="ECO:0008006" key="9">
    <source>
        <dbReference type="Google" id="ProtNLM"/>
    </source>
</evidence>
<dbReference type="GO" id="GO:0006508">
    <property type="term" value="P:proteolysis"/>
    <property type="evidence" value="ECO:0007669"/>
    <property type="project" value="UniProtKB-KW"/>
</dbReference>
<dbReference type="SUPFAM" id="SSF53474">
    <property type="entry name" value="alpha/beta-Hydrolases"/>
    <property type="match status" value="1"/>
</dbReference>
<evidence type="ECO:0000313" key="7">
    <source>
        <dbReference type="EMBL" id="RMJ14531.1"/>
    </source>
</evidence>
<comment type="caution">
    <text evidence="7">The sequence shown here is derived from an EMBL/GenBank/DDBJ whole genome shotgun (WGS) entry which is preliminary data.</text>
</comment>
<dbReference type="InterPro" id="IPR029058">
    <property type="entry name" value="AB_hydrolase_fold"/>
</dbReference>
<comment type="similarity">
    <text evidence="1">Belongs to the peptidase S10 family.</text>
</comment>
<evidence type="ECO:0000256" key="1">
    <source>
        <dbReference type="ARBA" id="ARBA00009431"/>
    </source>
</evidence>
<dbReference type="GO" id="GO:0000324">
    <property type="term" value="C:fungal-type vacuole"/>
    <property type="evidence" value="ECO:0007669"/>
    <property type="project" value="TreeGrafter"/>
</dbReference>
<keyword evidence="3" id="KW-0645">Protease</keyword>
<evidence type="ECO:0000256" key="5">
    <source>
        <dbReference type="ARBA" id="ARBA00023180"/>
    </source>
</evidence>
<name>A0A3M2SAF9_9HYPO</name>
<keyword evidence="2" id="KW-0121">Carboxypeptidase</keyword>
<proteinExistence type="inferred from homology"/>
<dbReference type="PANTHER" id="PTHR11802">
    <property type="entry name" value="SERINE PROTEASE FAMILY S10 SERINE CARBOXYPEPTIDASE"/>
    <property type="match status" value="1"/>
</dbReference>
<dbReference type="GO" id="GO:0004185">
    <property type="term" value="F:serine-type carboxypeptidase activity"/>
    <property type="evidence" value="ECO:0007669"/>
    <property type="project" value="InterPro"/>
</dbReference>
<dbReference type="InterPro" id="IPR001563">
    <property type="entry name" value="Peptidase_S10"/>
</dbReference>
<protein>
    <recommendedName>
        <fullName evidence="9">Carboxypeptidase D</fullName>
    </recommendedName>
</protein>
<dbReference type="Gene3D" id="3.40.50.1820">
    <property type="entry name" value="alpha/beta hydrolase"/>
    <property type="match status" value="1"/>
</dbReference>
<keyword evidence="5" id="KW-0325">Glycoprotein</keyword>
<feature type="signal peptide" evidence="6">
    <location>
        <begin position="1"/>
        <end position="16"/>
    </location>
</feature>